<dbReference type="EMBL" id="CP014873">
    <property type="protein sequence ID" value="ANK62629.1"/>
    <property type="molecule type" value="Genomic_DNA"/>
</dbReference>
<name>A0A192H1F0_9LACO</name>
<dbReference type="InterPro" id="IPR043134">
    <property type="entry name" value="GTP-CH-I_N"/>
</dbReference>
<keyword evidence="8" id="KW-1185">Reference proteome</keyword>
<sequence length="187" mass="20934">MKQTELKKIELAVQTILETVGEDIKRPGLKETPARVARMYAEIFASVKQTEFTDYKMFKTDSENDLVIVKEIPFYSMCEHHLLPFWGTVSVGYVPKAGQIIGLSKIARLVDYVAKRPSVQERLTSQIVTELDKILRPGGIAVEVKARHMCMEMRGIQKTGSETVTAAFSGGLKNAVAKSEFQQRLAL</sequence>
<keyword evidence="5 6" id="KW-0342">GTP-binding</keyword>
<evidence type="ECO:0000256" key="1">
    <source>
        <dbReference type="ARBA" id="ARBA00001052"/>
    </source>
</evidence>
<dbReference type="Gene3D" id="3.30.1130.10">
    <property type="match status" value="1"/>
</dbReference>
<reference evidence="7 8" key="1">
    <citation type="submission" date="2016-03" db="EMBL/GenBank/DDBJ databases">
        <title>Pediococcus and Lactobacillus from brewery environment - whole genome sequencing and assembly.</title>
        <authorList>
            <person name="Behr J."/>
            <person name="Geissler A.J."/>
            <person name="Vogel R.F."/>
        </authorList>
    </citation>
    <scope>NUCLEOTIDE SEQUENCE [LARGE SCALE GENOMIC DNA]</scope>
    <source>
        <strain evidence="7 8">TMW 1.1989</strain>
    </source>
</reference>
<dbReference type="UniPathway" id="UPA00848">
    <property type="reaction ID" value="UER00151"/>
</dbReference>
<dbReference type="PROSITE" id="PS00859">
    <property type="entry name" value="GTP_CYCLOHYDROL_1_1"/>
    <property type="match status" value="1"/>
</dbReference>
<dbReference type="Proteomes" id="UP000078582">
    <property type="component" value="Chromosome"/>
</dbReference>
<dbReference type="FunFam" id="3.30.1130.10:FF:000001">
    <property type="entry name" value="GTP cyclohydrolase 1"/>
    <property type="match status" value="1"/>
</dbReference>
<comment type="catalytic activity">
    <reaction evidence="1 6">
        <text>GTP + H2O = 7,8-dihydroneopterin 3'-triphosphate + formate + H(+)</text>
        <dbReference type="Rhea" id="RHEA:17473"/>
        <dbReference type="ChEBI" id="CHEBI:15377"/>
        <dbReference type="ChEBI" id="CHEBI:15378"/>
        <dbReference type="ChEBI" id="CHEBI:15740"/>
        <dbReference type="ChEBI" id="CHEBI:37565"/>
        <dbReference type="ChEBI" id="CHEBI:58462"/>
        <dbReference type="EC" id="3.5.4.16"/>
    </reaction>
</comment>
<dbReference type="InterPro" id="IPR020602">
    <property type="entry name" value="GTP_CycHdrlase_I_dom"/>
</dbReference>
<dbReference type="GO" id="GO:0005737">
    <property type="term" value="C:cytoplasm"/>
    <property type="evidence" value="ECO:0007669"/>
    <property type="project" value="TreeGrafter"/>
</dbReference>
<evidence type="ECO:0000256" key="3">
    <source>
        <dbReference type="ARBA" id="ARBA00022563"/>
    </source>
</evidence>
<evidence type="ECO:0000313" key="8">
    <source>
        <dbReference type="Proteomes" id="UP000078582"/>
    </source>
</evidence>
<dbReference type="GO" id="GO:0008270">
    <property type="term" value="F:zinc ion binding"/>
    <property type="evidence" value="ECO:0007669"/>
    <property type="project" value="UniProtKB-UniRule"/>
</dbReference>
<evidence type="ECO:0000256" key="5">
    <source>
        <dbReference type="ARBA" id="ARBA00023134"/>
    </source>
</evidence>
<dbReference type="PANTHER" id="PTHR11109">
    <property type="entry name" value="GTP CYCLOHYDROLASE I"/>
    <property type="match status" value="1"/>
</dbReference>
<dbReference type="RefSeq" id="WP_068223402.1">
    <property type="nucleotide sequence ID" value="NZ_CP014623.1"/>
</dbReference>
<evidence type="ECO:0000313" key="7">
    <source>
        <dbReference type="EMBL" id="ANK62629.1"/>
    </source>
</evidence>
<feature type="binding site" evidence="6">
    <location>
        <position position="78"/>
    </location>
    <ligand>
        <name>Zn(2+)</name>
        <dbReference type="ChEBI" id="CHEBI:29105"/>
    </ligand>
</feature>
<gene>
    <name evidence="6" type="primary">folE</name>
    <name evidence="7" type="ORF">AYR53_07495</name>
</gene>
<dbReference type="HAMAP" id="MF_00223">
    <property type="entry name" value="FolE"/>
    <property type="match status" value="1"/>
</dbReference>
<feature type="binding site" evidence="6">
    <location>
        <position position="150"/>
    </location>
    <ligand>
        <name>Zn(2+)</name>
        <dbReference type="ChEBI" id="CHEBI:29105"/>
    </ligand>
</feature>
<accession>A0A192H1F0</accession>
<dbReference type="InterPro" id="IPR001474">
    <property type="entry name" value="GTP_CycHdrlase_I"/>
</dbReference>
<dbReference type="GeneID" id="42982095"/>
<dbReference type="STRING" id="375175.AYR53_07495"/>
<dbReference type="GO" id="GO:0046654">
    <property type="term" value="P:tetrahydrofolate biosynthetic process"/>
    <property type="evidence" value="ECO:0007669"/>
    <property type="project" value="UniProtKB-UniRule"/>
</dbReference>
<dbReference type="NCBIfam" id="NF006825">
    <property type="entry name" value="PRK09347.1-2"/>
    <property type="match status" value="1"/>
</dbReference>
<dbReference type="Pfam" id="PF01227">
    <property type="entry name" value="GTP_cyclohydroI"/>
    <property type="match status" value="1"/>
</dbReference>
<comment type="similarity">
    <text evidence="6">Belongs to the GTP cyclohydrolase I family.</text>
</comment>
<dbReference type="KEGG" id="lbt:AYR52_02375"/>
<dbReference type="AlphaFoldDB" id="A0A192H1F0"/>
<dbReference type="SUPFAM" id="SSF55620">
    <property type="entry name" value="Tetrahydrobiopterin biosynthesis enzymes-like"/>
    <property type="match status" value="1"/>
</dbReference>
<comment type="pathway">
    <text evidence="2 6">Cofactor biosynthesis; 7,8-dihydroneopterin triphosphate biosynthesis; 7,8-dihydroneopterin triphosphate from GTP: step 1/1.</text>
</comment>
<dbReference type="OrthoDB" id="9801207at2"/>
<protein>
    <recommendedName>
        <fullName evidence="6">GTP cyclohydrolase 1</fullName>
        <ecNumber evidence="6">3.5.4.16</ecNumber>
    </recommendedName>
    <alternativeName>
        <fullName evidence="6">GTP cyclohydrolase I</fullName>
        <shortName evidence="6">GTP-CH-I</shortName>
    </alternativeName>
</protein>
<dbReference type="GO" id="GO:0005525">
    <property type="term" value="F:GTP binding"/>
    <property type="evidence" value="ECO:0007669"/>
    <property type="project" value="UniProtKB-KW"/>
</dbReference>
<evidence type="ECO:0000256" key="4">
    <source>
        <dbReference type="ARBA" id="ARBA00022801"/>
    </source>
</evidence>
<dbReference type="NCBIfam" id="NF006826">
    <property type="entry name" value="PRK09347.1-3"/>
    <property type="match status" value="1"/>
</dbReference>
<dbReference type="NCBIfam" id="TIGR00063">
    <property type="entry name" value="folE"/>
    <property type="match status" value="1"/>
</dbReference>
<proteinExistence type="inferred from homology"/>
<dbReference type="GO" id="GO:0003934">
    <property type="term" value="F:GTP cyclohydrolase I activity"/>
    <property type="evidence" value="ECO:0007669"/>
    <property type="project" value="UniProtKB-UniRule"/>
</dbReference>
<organism evidence="7 8">
    <name type="scientific">Loigolactobacillus backii</name>
    <dbReference type="NCBI Taxonomy" id="375175"/>
    <lineage>
        <taxon>Bacteria</taxon>
        <taxon>Bacillati</taxon>
        <taxon>Bacillota</taxon>
        <taxon>Bacilli</taxon>
        <taxon>Lactobacillales</taxon>
        <taxon>Lactobacillaceae</taxon>
        <taxon>Loigolactobacillus</taxon>
    </lineage>
</organism>
<dbReference type="GO" id="GO:0006729">
    <property type="term" value="P:tetrahydrobiopterin biosynthetic process"/>
    <property type="evidence" value="ECO:0007669"/>
    <property type="project" value="TreeGrafter"/>
</dbReference>
<comment type="subunit">
    <text evidence="6">Homopolymer.</text>
</comment>
<keyword evidence="4 6" id="KW-0378">Hydrolase</keyword>
<dbReference type="Gene3D" id="1.10.286.10">
    <property type="match status" value="1"/>
</dbReference>
<keyword evidence="3 6" id="KW-0554">One-carbon metabolism</keyword>
<dbReference type="EC" id="3.5.4.16" evidence="6"/>
<evidence type="ECO:0000256" key="2">
    <source>
        <dbReference type="ARBA" id="ARBA00005080"/>
    </source>
</evidence>
<dbReference type="FunFam" id="1.10.286.10:FF:000001">
    <property type="entry name" value="GTP cyclohydrolase 1"/>
    <property type="match status" value="1"/>
</dbReference>
<dbReference type="GO" id="GO:0006730">
    <property type="term" value="P:one-carbon metabolic process"/>
    <property type="evidence" value="ECO:0007669"/>
    <property type="project" value="UniProtKB-UniRule"/>
</dbReference>
<evidence type="ECO:0000256" key="6">
    <source>
        <dbReference type="HAMAP-Rule" id="MF_00223"/>
    </source>
</evidence>
<keyword evidence="6" id="KW-0479">Metal-binding</keyword>
<dbReference type="InterPro" id="IPR018234">
    <property type="entry name" value="GTP_CycHdrlase_I_CS"/>
</dbReference>
<feature type="binding site" evidence="6">
    <location>
        <position position="81"/>
    </location>
    <ligand>
        <name>Zn(2+)</name>
        <dbReference type="ChEBI" id="CHEBI:29105"/>
    </ligand>
</feature>
<keyword evidence="6" id="KW-0862">Zinc</keyword>
<keyword evidence="6" id="KW-0547">Nucleotide-binding</keyword>
<dbReference type="InterPro" id="IPR043133">
    <property type="entry name" value="GTP-CH-I_C/QueF"/>
</dbReference>
<dbReference type="PANTHER" id="PTHR11109:SF7">
    <property type="entry name" value="GTP CYCLOHYDROLASE 1"/>
    <property type="match status" value="1"/>
</dbReference>